<protein>
    <submittedName>
        <fullName evidence="2">Uncharacterized protein</fullName>
    </submittedName>
</protein>
<gene>
    <name evidence="2" type="ORF">B296_00050468</name>
</gene>
<name>A0A426XGG3_ENSVE</name>
<comment type="caution">
    <text evidence="2">The sequence shown here is derived from an EMBL/GenBank/DDBJ whole genome shotgun (WGS) entry which is preliminary data.</text>
</comment>
<sequence>MVAFKVKASPIRSFILLHALIDLVMMIDVSRGNNMGEALDAEACNTIYGFLFKPRGLVLHLWHY</sequence>
<proteinExistence type="predicted"/>
<dbReference type="AlphaFoldDB" id="A0A426XGG3"/>
<evidence type="ECO:0000256" key="1">
    <source>
        <dbReference type="SAM" id="SignalP"/>
    </source>
</evidence>
<dbReference type="Proteomes" id="UP000287651">
    <property type="component" value="Unassembled WGS sequence"/>
</dbReference>
<keyword evidence="1" id="KW-0732">Signal</keyword>
<organism evidence="2 3">
    <name type="scientific">Ensete ventricosum</name>
    <name type="common">Abyssinian banana</name>
    <name type="synonym">Musa ensete</name>
    <dbReference type="NCBI Taxonomy" id="4639"/>
    <lineage>
        <taxon>Eukaryota</taxon>
        <taxon>Viridiplantae</taxon>
        <taxon>Streptophyta</taxon>
        <taxon>Embryophyta</taxon>
        <taxon>Tracheophyta</taxon>
        <taxon>Spermatophyta</taxon>
        <taxon>Magnoliopsida</taxon>
        <taxon>Liliopsida</taxon>
        <taxon>Zingiberales</taxon>
        <taxon>Musaceae</taxon>
        <taxon>Ensete</taxon>
    </lineage>
</organism>
<reference evidence="2 3" key="1">
    <citation type="journal article" date="2014" name="Agronomy (Basel)">
        <title>A Draft Genome Sequence for Ensete ventricosum, the Drought-Tolerant Tree Against Hunger.</title>
        <authorList>
            <person name="Harrison J."/>
            <person name="Moore K.A."/>
            <person name="Paszkiewicz K."/>
            <person name="Jones T."/>
            <person name="Grant M."/>
            <person name="Ambacheew D."/>
            <person name="Muzemil S."/>
            <person name="Studholme D.J."/>
        </authorList>
    </citation>
    <scope>NUCLEOTIDE SEQUENCE [LARGE SCALE GENOMIC DNA]</scope>
</reference>
<feature type="chain" id="PRO_5019533892" evidence="1">
    <location>
        <begin position="33"/>
        <end position="64"/>
    </location>
</feature>
<evidence type="ECO:0000313" key="3">
    <source>
        <dbReference type="Proteomes" id="UP000287651"/>
    </source>
</evidence>
<accession>A0A426XGG3</accession>
<feature type="signal peptide" evidence="1">
    <location>
        <begin position="1"/>
        <end position="32"/>
    </location>
</feature>
<dbReference type="EMBL" id="AMZH03021067">
    <property type="protein sequence ID" value="RRT38579.1"/>
    <property type="molecule type" value="Genomic_DNA"/>
</dbReference>
<evidence type="ECO:0000313" key="2">
    <source>
        <dbReference type="EMBL" id="RRT38579.1"/>
    </source>
</evidence>